<evidence type="ECO:0000313" key="14">
    <source>
        <dbReference type="EMBL" id="SMO60085.1"/>
    </source>
</evidence>
<dbReference type="RefSeq" id="WP_142935633.1">
    <property type="nucleotide sequence ID" value="NZ_FXTM01000013.1"/>
</dbReference>
<dbReference type="SMART" id="SM00487">
    <property type="entry name" value="DEXDc"/>
    <property type="match status" value="1"/>
</dbReference>
<dbReference type="GO" id="GO:0006310">
    <property type="term" value="P:DNA recombination"/>
    <property type="evidence" value="ECO:0007669"/>
    <property type="project" value="InterPro"/>
</dbReference>
<comment type="subunit">
    <text evidence="12">Component of the replication restart primosome.</text>
</comment>
<dbReference type="GO" id="GO:0006269">
    <property type="term" value="P:DNA replication, synthesis of primer"/>
    <property type="evidence" value="ECO:0007669"/>
    <property type="project" value="UniProtKB-KW"/>
</dbReference>
<protein>
    <recommendedName>
        <fullName evidence="12">Replication restart protein PriA</fullName>
    </recommendedName>
    <alternativeName>
        <fullName evidence="12">ATP-dependent DNA helicase PriA</fullName>
        <ecNumber evidence="12">5.6.2.4</ecNumber>
    </alternativeName>
    <alternativeName>
        <fullName evidence="12">DNA 3'-5' helicase PriA</fullName>
    </alternativeName>
</protein>
<evidence type="ECO:0000259" key="13">
    <source>
        <dbReference type="PROSITE" id="PS51192"/>
    </source>
</evidence>
<dbReference type="InterPro" id="IPR011545">
    <property type="entry name" value="DEAD/DEAH_box_helicase_dom"/>
</dbReference>
<dbReference type="Pfam" id="PF18074">
    <property type="entry name" value="PriA_C"/>
    <property type="match status" value="1"/>
</dbReference>
<dbReference type="InterPro" id="IPR040498">
    <property type="entry name" value="PriA_CRR"/>
</dbReference>
<keyword evidence="15" id="KW-1185">Reference proteome</keyword>
<sequence length="783" mass="89755">MFVRVALDLPVDSTFTYRLTGYESYPPEIGKRVIVPFGKGNRLKTGIIVDVFNELEETEFTVKEVFDVPDPFPLFTERTLELCSWISEFYCSSFGEALFRFLPEGFLVEEKLRIKLKNVNFPLSPNEEKLITLLQNSSSGELSLSSLRRKLKISNLLEVVKRLSKKGALEIVEETKRDAVNRVTYLKLTGKKYGGRSKKVLELLNFIAQREEVSIDTVRSLGFSRKTVKKLVDEGILEEFLRIETVPFRPQNLKEKKKVVLTPSQNRALSEILSQRGIHLLFGITGSGKMEVYLQAAKEVVERGRRVLILVPELLLTPELRSRVEDYFGSVGIFHGKLSRKEKVSAWISALTGEYSVFIGTRQAVLLPVKDLGLIIVDEEQDSSYKEQKKPYYNARDVAVKRGEVENITTLLVSATPSVDSFKRAKEGKLFLHHLKERVSALPLPRVELLDLKTEEKRGIFTEKLLRTLERVVKGGEQGLLYINRRGYYSKIFCLNCGFLVECKNCKVPLTYHKSKELFICHVCGKKYRPVYRCPKCGKLFEFKGYGTERVEEGLKLLYPDWKIVRLDLDTVKDPIRGAEIIRRIKEGYYNVIVGTNIAIKGHNFPRLSFVGVLIADLLGGPPDFFSSERIFQSIVHATGRAGRFIPGSAIVQAFNIDLPSIRYAVNYDYSSFYEEELLTRKIFGYPPFKLGVLLEFQIENRREEGELKRFYDNLKLKLRSDFEFPKLNPAPIPKVSGNYRYIALLRTDWESVIEKLKKLKNSVSTVPKKFRVKIDVNPVRIS</sequence>
<evidence type="ECO:0000256" key="11">
    <source>
        <dbReference type="ARBA" id="ARBA00048988"/>
    </source>
</evidence>
<dbReference type="GO" id="GO:0003677">
    <property type="term" value="F:DNA binding"/>
    <property type="evidence" value="ECO:0007669"/>
    <property type="project" value="UniProtKB-UniRule"/>
</dbReference>
<dbReference type="PROSITE" id="PS51192">
    <property type="entry name" value="HELICASE_ATP_BIND_1"/>
    <property type="match status" value="1"/>
</dbReference>
<feature type="binding site" evidence="12">
    <location>
        <position position="537"/>
    </location>
    <ligand>
        <name>Zn(2+)</name>
        <dbReference type="ChEBI" id="CHEBI:29105"/>
        <label>1</label>
    </ligand>
</feature>
<comment type="similarity">
    <text evidence="12">Belongs to the helicase family. PriA subfamily.</text>
</comment>
<keyword evidence="4 12" id="KW-0547">Nucleotide-binding</keyword>
<comment type="catalytic activity">
    <reaction evidence="11 12">
        <text>ATP + H2O = ADP + phosphate + H(+)</text>
        <dbReference type="Rhea" id="RHEA:13065"/>
        <dbReference type="ChEBI" id="CHEBI:15377"/>
        <dbReference type="ChEBI" id="CHEBI:15378"/>
        <dbReference type="ChEBI" id="CHEBI:30616"/>
        <dbReference type="ChEBI" id="CHEBI:43474"/>
        <dbReference type="ChEBI" id="CHEBI:456216"/>
        <dbReference type="EC" id="5.6.2.4"/>
    </reaction>
</comment>
<keyword evidence="7 12" id="KW-0862">Zinc</keyword>
<comment type="function">
    <text evidence="12">Initiates the restart of stalled replication forks, which reloads the replicative helicase on sites other than the origin of replication. Recognizes and binds to abandoned replication forks and remodels them to uncover a helicase loading site. Promotes assembly of the primosome at these replication forks.</text>
</comment>
<dbReference type="GO" id="GO:0005524">
    <property type="term" value="F:ATP binding"/>
    <property type="evidence" value="ECO:0007669"/>
    <property type="project" value="UniProtKB-UniRule"/>
</dbReference>
<evidence type="ECO:0000256" key="10">
    <source>
        <dbReference type="ARBA" id="ARBA00023235"/>
    </source>
</evidence>
<keyword evidence="6 12" id="KW-0347">Helicase</keyword>
<keyword evidence="10 12" id="KW-0413">Isomerase</keyword>
<keyword evidence="9 12" id="KW-0238">DNA-binding</keyword>
<dbReference type="InterPro" id="IPR041222">
    <property type="entry name" value="PriA_3primeBD"/>
</dbReference>
<dbReference type="AlphaFoldDB" id="A0A521CL40"/>
<dbReference type="Gene3D" id="3.40.1440.60">
    <property type="entry name" value="PriA, 3(prime) DNA-binding domain"/>
    <property type="match status" value="1"/>
</dbReference>
<feature type="binding site" evidence="12">
    <location>
        <position position="503"/>
    </location>
    <ligand>
        <name>Zn(2+)</name>
        <dbReference type="ChEBI" id="CHEBI:29105"/>
        <label>2</label>
    </ligand>
</feature>
<dbReference type="SMART" id="SM00490">
    <property type="entry name" value="HELICc"/>
    <property type="match status" value="1"/>
</dbReference>
<feature type="domain" description="Helicase ATP-binding" evidence="13">
    <location>
        <begin position="270"/>
        <end position="435"/>
    </location>
</feature>
<dbReference type="InterPro" id="IPR005259">
    <property type="entry name" value="PriA"/>
</dbReference>
<evidence type="ECO:0000313" key="15">
    <source>
        <dbReference type="Proteomes" id="UP000317315"/>
    </source>
</evidence>
<evidence type="ECO:0000256" key="12">
    <source>
        <dbReference type="HAMAP-Rule" id="MF_00983"/>
    </source>
</evidence>
<dbReference type="Gene3D" id="3.40.50.300">
    <property type="entry name" value="P-loop containing nucleotide triphosphate hydrolases"/>
    <property type="match status" value="2"/>
</dbReference>
<dbReference type="InterPro" id="IPR001650">
    <property type="entry name" value="Helicase_C-like"/>
</dbReference>
<evidence type="ECO:0000256" key="4">
    <source>
        <dbReference type="ARBA" id="ARBA00022741"/>
    </source>
</evidence>
<comment type="catalytic activity">
    <reaction evidence="12">
        <text>Couples ATP hydrolysis with the unwinding of duplex DNA by translocating in the 3'-5' direction.</text>
        <dbReference type="EC" id="5.6.2.4"/>
    </reaction>
</comment>
<evidence type="ECO:0000256" key="9">
    <source>
        <dbReference type="ARBA" id="ARBA00023125"/>
    </source>
</evidence>
<dbReference type="GO" id="GO:0043138">
    <property type="term" value="F:3'-5' DNA helicase activity"/>
    <property type="evidence" value="ECO:0007669"/>
    <property type="project" value="UniProtKB-EC"/>
</dbReference>
<dbReference type="InterPro" id="IPR041236">
    <property type="entry name" value="PriA_C"/>
</dbReference>
<feature type="binding site" evidence="12">
    <location>
        <position position="497"/>
    </location>
    <ligand>
        <name>Zn(2+)</name>
        <dbReference type="ChEBI" id="CHEBI:29105"/>
        <label>1</label>
    </ligand>
</feature>
<dbReference type="GO" id="GO:0006302">
    <property type="term" value="P:double-strand break repair"/>
    <property type="evidence" value="ECO:0007669"/>
    <property type="project" value="InterPro"/>
</dbReference>
<dbReference type="Pfam" id="PF00270">
    <property type="entry name" value="DEAD"/>
    <property type="match status" value="1"/>
</dbReference>
<dbReference type="Proteomes" id="UP000317315">
    <property type="component" value="Unassembled WGS sequence"/>
</dbReference>
<feature type="binding site" evidence="12">
    <location>
        <position position="521"/>
    </location>
    <ligand>
        <name>Zn(2+)</name>
        <dbReference type="ChEBI" id="CHEBI:29105"/>
        <label>2</label>
    </ligand>
</feature>
<gene>
    <name evidence="12" type="primary">priA</name>
    <name evidence="14" type="ORF">SAMN06269117_11381</name>
</gene>
<comment type="cofactor">
    <cofactor evidence="12">
        <name>Zn(2+)</name>
        <dbReference type="ChEBI" id="CHEBI:29105"/>
    </cofactor>
    <text evidence="12">Binds 2 zinc ions per subunit.</text>
</comment>
<dbReference type="GO" id="GO:0006270">
    <property type="term" value="P:DNA replication initiation"/>
    <property type="evidence" value="ECO:0007669"/>
    <property type="project" value="TreeGrafter"/>
</dbReference>
<evidence type="ECO:0000256" key="2">
    <source>
        <dbReference type="ARBA" id="ARBA00022705"/>
    </source>
</evidence>
<dbReference type="PANTHER" id="PTHR30580:SF0">
    <property type="entry name" value="PRIMOSOMAL PROTEIN N"/>
    <property type="match status" value="1"/>
</dbReference>
<dbReference type="InterPro" id="IPR042115">
    <property type="entry name" value="PriA_3primeBD_sf"/>
</dbReference>
<keyword evidence="5 12" id="KW-0378">Hydrolase</keyword>
<evidence type="ECO:0000256" key="3">
    <source>
        <dbReference type="ARBA" id="ARBA00022723"/>
    </source>
</evidence>
<dbReference type="GO" id="GO:1990077">
    <property type="term" value="C:primosome complex"/>
    <property type="evidence" value="ECO:0007669"/>
    <property type="project" value="UniProtKB-UniRule"/>
</dbReference>
<dbReference type="GO" id="GO:0016887">
    <property type="term" value="F:ATP hydrolysis activity"/>
    <property type="evidence" value="ECO:0007669"/>
    <property type="project" value="RHEA"/>
</dbReference>
<keyword evidence="1 12" id="KW-0639">Primosome</keyword>
<organism evidence="14 15">
    <name type="scientific">Balnearium lithotrophicum</name>
    <dbReference type="NCBI Taxonomy" id="223788"/>
    <lineage>
        <taxon>Bacteria</taxon>
        <taxon>Pseudomonadati</taxon>
        <taxon>Aquificota</taxon>
        <taxon>Aquificia</taxon>
        <taxon>Desulfurobacteriales</taxon>
        <taxon>Desulfurobacteriaceae</taxon>
        <taxon>Balnearium</taxon>
    </lineage>
</organism>
<keyword evidence="2 12" id="KW-0235">DNA replication</keyword>
<evidence type="ECO:0000256" key="7">
    <source>
        <dbReference type="ARBA" id="ARBA00022833"/>
    </source>
</evidence>
<dbReference type="EMBL" id="FXTM01000013">
    <property type="protein sequence ID" value="SMO60085.1"/>
    <property type="molecule type" value="Genomic_DNA"/>
</dbReference>
<reference evidence="14 15" key="1">
    <citation type="submission" date="2017-05" db="EMBL/GenBank/DDBJ databases">
        <authorList>
            <person name="Varghese N."/>
            <person name="Submissions S."/>
        </authorList>
    </citation>
    <scope>NUCLEOTIDE SEQUENCE [LARGE SCALE GENOMIC DNA]</scope>
    <source>
        <strain evidence="14 15">DSM 16304</strain>
    </source>
</reference>
<feature type="binding site" evidence="12">
    <location>
        <position position="494"/>
    </location>
    <ligand>
        <name>Zn(2+)</name>
        <dbReference type="ChEBI" id="CHEBI:29105"/>
        <label>1</label>
    </ligand>
</feature>
<dbReference type="InterPro" id="IPR027417">
    <property type="entry name" value="P-loop_NTPase"/>
</dbReference>
<evidence type="ECO:0000256" key="1">
    <source>
        <dbReference type="ARBA" id="ARBA00022515"/>
    </source>
</evidence>
<accession>A0A521CL40</accession>
<dbReference type="SUPFAM" id="SSF52540">
    <property type="entry name" value="P-loop containing nucleoside triphosphate hydrolases"/>
    <property type="match status" value="2"/>
</dbReference>
<dbReference type="NCBIfam" id="TIGR00595">
    <property type="entry name" value="priA"/>
    <property type="match status" value="1"/>
</dbReference>
<dbReference type="Pfam" id="PF17764">
    <property type="entry name" value="PriA_3primeBD"/>
    <property type="match status" value="1"/>
</dbReference>
<evidence type="ECO:0000256" key="8">
    <source>
        <dbReference type="ARBA" id="ARBA00022840"/>
    </source>
</evidence>
<dbReference type="Pfam" id="PF18319">
    <property type="entry name" value="Zn_ribbon_PriA"/>
    <property type="match status" value="1"/>
</dbReference>
<proteinExistence type="inferred from homology"/>
<dbReference type="PANTHER" id="PTHR30580">
    <property type="entry name" value="PRIMOSOMAL PROTEIN N"/>
    <property type="match status" value="1"/>
</dbReference>
<dbReference type="HAMAP" id="MF_00983">
    <property type="entry name" value="PriA"/>
    <property type="match status" value="1"/>
</dbReference>
<evidence type="ECO:0000256" key="5">
    <source>
        <dbReference type="ARBA" id="ARBA00022801"/>
    </source>
</evidence>
<dbReference type="FunFam" id="3.40.50.300:FF:000489">
    <property type="entry name" value="Primosome assembly protein PriA"/>
    <property type="match status" value="1"/>
</dbReference>
<evidence type="ECO:0000256" key="6">
    <source>
        <dbReference type="ARBA" id="ARBA00022806"/>
    </source>
</evidence>
<keyword evidence="3 12" id="KW-0479">Metal-binding</keyword>
<dbReference type="InterPro" id="IPR014001">
    <property type="entry name" value="Helicase_ATP-bd"/>
</dbReference>
<dbReference type="GO" id="GO:0008270">
    <property type="term" value="F:zinc ion binding"/>
    <property type="evidence" value="ECO:0007669"/>
    <property type="project" value="UniProtKB-UniRule"/>
</dbReference>
<feature type="binding site" evidence="12">
    <location>
        <position position="506"/>
    </location>
    <ligand>
        <name>Zn(2+)</name>
        <dbReference type="ChEBI" id="CHEBI:29105"/>
        <label>2</label>
    </ligand>
</feature>
<keyword evidence="8 12" id="KW-0067">ATP-binding</keyword>
<feature type="binding site" evidence="12">
    <location>
        <position position="534"/>
    </location>
    <ligand>
        <name>Zn(2+)</name>
        <dbReference type="ChEBI" id="CHEBI:29105"/>
        <label>1</label>
    </ligand>
</feature>
<name>A0A521CL40_9BACT</name>
<dbReference type="EC" id="5.6.2.4" evidence="12"/>
<feature type="binding site" evidence="12">
    <location>
        <position position="524"/>
    </location>
    <ligand>
        <name>Zn(2+)</name>
        <dbReference type="ChEBI" id="CHEBI:29105"/>
        <label>2</label>
    </ligand>
</feature>
<dbReference type="OrthoDB" id="9759544at2"/>